<feature type="region of interest" description="Disordered" evidence="2">
    <location>
        <begin position="1"/>
        <end position="20"/>
    </location>
</feature>
<accession>A0ABT7RSV5</accession>
<name>A0ABT7RSV5_9NOCA</name>
<comment type="caution">
    <text evidence="3">The sequence shown here is derived from an EMBL/GenBank/DDBJ whole genome shotgun (WGS) entry which is preliminary data.</text>
</comment>
<feature type="coiled-coil region" evidence="1">
    <location>
        <begin position="99"/>
        <end position="144"/>
    </location>
</feature>
<reference evidence="3 4" key="1">
    <citation type="submission" date="2023-06" db="EMBL/GenBank/DDBJ databases">
        <title>Rhodococcus indonesiensis sp. nov a new member of the Rhodococcus ruber lineage isolated from a sediment of neutral hot spring.</title>
        <authorList>
            <person name="Kusuma A.B."/>
            <person name="Fenylestari G."/>
            <person name="Ammar F."/>
            <person name="Nouioui I."/>
            <person name="Goodfellow M."/>
        </authorList>
    </citation>
    <scope>NUCLEOTIDE SEQUENCE [LARGE SCALE GENOMIC DNA]</scope>
    <source>
        <strain evidence="3 4">CSLK01-03</strain>
    </source>
</reference>
<evidence type="ECO:0000256" key="2">
    <source>
        <dbReference type="SAM" id="MobiDB-lite"/>
    </source>
</evidence>
<dbReference type="Proteomes" id="UP001233164">
    <property type="component" value="Unassembled WGS sequence"/>
</dbReference>
<feature type="region of interest" description="Disordered" evidence="2">
    <location>
        <begin position="228"/>
        <end position="252"/>
    </location>
</feature>
<dbReference type="EMBL" id="JAUBOF010000100">
    <property type="protein sequence ID" value="MDM7490732.1"/>
    <property type="molecule type" value="Genomic_DNA"/>
</dbReference>
<sequence>MLRQRHHRHPLTPKLHSIPKGIAMTNKTAAQQYPQSSRLYLADLLTEAAGPDLDVSLDDPLADDSLSVDYRQRVADEREQLIIELRRRLAGLRQHIDHRDEVHRNRAGLAETRAALEQQREQERAETERRRRLEQQMLDRARRQAEQLGLILEPCRVPHVGPTLDLGRGTTAEQTETIRWRITAPLDHRLAAGRDDLMPTIDRRRAELFRSGMRSTCEKMAELHARYRAATPEDSETTDAKPERRGLFGGRR</sequence>
<keyword evidence="1" id="KW-0175">Coiled coil</keyword>
<organism evidence="3 4">
    <name type="scientific">Rhodococcus indonesiensis</name>
    <dbReference type="NCBI Taxonomy" id="3055869"/>
    <lineage>
        <taxon>Bacteria</taxon>
        <taxon>Bacillati</taxon>
        <taxon>Actinomycetota</taxon>
        <taxon>Actinomycetes</taxon>
        <taxon>Mycobacteriales</taxon>
        <taxon>Nocardiaceae</taxon>
        <taxon>Rhodococcus</taxon>
    </lineage>
</organism>
<evidence type="ECO:0000313" key="4">
    <source>
        <dbReference type="Proteomes" id="UP001233164"/>
    </source>
</evidence>
<proteinExistence type="predicted"/>
<gene>
    <name evidence="3" type="ORF">QT969_20810</name>
</gene>
<evidence type="ECO:0000256" key="1">
    <source>
        <dbReference type="SAM" id="Coils"/>
    </source>
</evidence>
<keyword evidence="4" id="KW-1185">Reference proteome</keyword>
<feature type="compositionally biased region" description="Basic residues" evidence="2">
    <location>
        <begin position="1"/>
        <end position="11"/>
    </location>
</feature>
<dbReference type="RefSeq" id="WP_289381084.1">
    <property type="nucleotide sequence ID" value="NZ_JAUBOF010000100.1"/>
</dbReference>
<protein>
    <submittedName>
        <fullName evidence="3">Uncharacterized protein</fullName>
    </submittedName>
</protein>
<evidence type="ECO:0000313" key="3">
    <source>
        <dbReference type="EMBL" id="MDM7490732.1"/>
    </source>
</evidence>